<dbReference type="EMBL" id="UPPP01000068">
    <property type="protein sequence ID" value="VBB06844.1"/>
    <property type="molecule type" value="Genomic_DNA"/>
</dbReference>
<protein>
    <submittedName>
        <fullName evidence="3">Pyruvate ferredoxin/flavodoxin oxidoreductase</fullName>
    </submittedName>
</protein>
<evidence type="ECO:0000313" key="4">
    <source>
        <dbReference type="Proteomes" id="UP000277811"/>
    </source>
</evidence>
<sequence length="179" mass="18848">MWQISLSGTGGQGLILAGIILAEAAILEGKQAVQTQSYGPEARGGASKSEVIISDQVIDYPKVLTADLLLAMSQEACAKYAGILKQGGKLIVDTTLVKEIPAIDASILRLPITQTAREQLGNPMFANIIALGALVGSTGLVREHSLIQAVLSRVPKGTEEKNQKALELGFDLGRSRQNG</sequence>
<dbReference type="Proteomes" id="UP000277811">
    <property type="component" value="Unassembled WGS sequence"/>
</dbReference>
<dbReference type="RefSeq" id="WP_122627791.1">
    <property type="nucleotide sequence ID" value="NZ_UPPP01000068.1"/>
</dbReference>
<dbReference type="Pfam" id="PF01558">
    <property type="entry name" value="POR"/>
    <property type="match status" value="1"/>
</dbReference>
<keyword evidence="3" id="KW-0670">Pyruvate</keyword>
<dbReference type="InterPro" id="IPR019752">
    <property type="entry name" value="Pyrv/ketoisovalerate_OxRed_cat"/>
</dbReference>
<reference evidence="3 4" key="1">
    <citation type="submission" date="2018-06" db="EMBL/GenBank/DDBJ databases">
        <authorList>
            <person name="Strepis N."/>
        </authorList>
    </citation>
    <scope>NUCLEOTIDE SEQUENCE [LARGE SCALE GENOMIC DNA]</scope>
    <source>
        <strain evidence="3">LUCI</strain>
    </source>
</reference>
<gene>
    <name evidence="3" type="ORF">LUCI_2081</name>
</gene>
<name>A0A498R5W4_9FIRM</name>
<dbReference type="PANTHER" id="PTHR42730">
    <property type="entry name" value="2-OXOGLUTARATE SYNTHASE SUBUNIT KORC"/>
    <property type="match status" value="1"/>
</dbReference>
<dbReference type="InterPro" id="IPR002869">
    <property type="entry name" value="Pyrv_flavodox_OxRed_cen"/>
</dbReference>
<evidence type="ECO:0000256" key="1">
    <source>
        <dbReference type="ARBA" id="ARBA00023002"/>
    </source>
</evidence>
<organism evidence="3 4">
    <name type="scientific">Lucifera butyrica</name>
    <dbReference type="NCBI Taxonomy" id="1351585"/>
    <lineage>
        <taxon>Bacteria</taxon>
        <taxon>Bacillati</taxon>
        <taxon>Bacillota</taxon>
        <taxon>Negativicutes</taxon>
        <taxon>Veillonellales</taxon>
        <taxon>Veillonellaceae</taxon>
        <taxon>Lucifera</taxon>
    </lineage>
</organism>
<dbReference type="SUPFAM" id="SSF53323">
    <property type="entry name" value="Pyruvate-ferredoxin oxidoreductase, PFOR, domain III"/>
    <property type="match status" value="1"/>
</dbReference>
<dbReference type="PANTHER" id="PTHR42730:SF1">
    <property type="entry name" value="2-OXOGLUTARATE SYNTHASE SUBUNIT KORC"/>
    <property type="match status" value="1"/>
</dbReference>
<dbReference type="GO" id="GO:0016903">
    <property type="term" value="F:oxidoreductase activity, acting on the aldehyde or oxo group of donors"/>
    <property type="evidence" value="ECO:0007669"/>
    <property type="project" value="InterPro"/>
</dbReference>
<keyword evidence="4" id="KW-1185">Reference proteome</keyword>
<dbReference type="Gene3D" id="3.40.920.10">
    <property type="entry name" value="Pyruvate-ferredoxin oxidoreductase, PFOR, domain III"/>
    <property type="match status" value="1"/>
</dbReference>
<dbReference type="OrthoDB" id="9789125at2"/>
<keyword evidence="1" id="KW-0560">Oxidoreductase</keyword>
<evidence type="ECO:0000313" key="3">
    <source>
        <dbReference type="EMBL" id="VBB06844.1"/>
    </source>
</evidence>
<dbReference type="InterPro" id="IPR052554">
    <property type="entry name" value="2-oxoglutarate_synth_KorC"/>
</dbReference>
<proteinExistence type="predicted"/>
<feature type="domain" description="Pyruvate/ketoisovalerate oxidoreductase catalytic" evidence="2">
    <location>
        <begin position="10"/>
        <end position="171"/>
    </location>
</feature>
<evidence type="ECO:0000259" key="2">
    <source>
        <dbReference type="Pfam" id="PF01558"/>
    </source>
</evidence>
<dbReference type="AlphaFoldDB" id="A0A498R5W4"/>
<accession>A0A498R5W4</accession>